<protein>
    <submittedName>
        <fullName evidence="1">Uncharacterized protein</fullName>
    </submittedName>
</protein>
<proteinExistence type="predicted"/>
<keyword evidence="2" id="KW-1185">Reference proteome</keyword>
<accession>A0ACD3AYC6</accession>
<evidence type="ECO:0000313" key="2">
    <source>
        <dbReference type="Proteomes" id="UP000308600"/>
    </source>
</evidence>
<name>A0ACD3AYC6_9AGAR</name>
<dbReference type="Proteomes" id="UP000308600">
    <property type="component" value="Unassembled WGS sequence"/>
</dbReference>
<sequence>DFFRYSILPAMSLDGILHFQAMEGAVTGDDFLDFITQLLERMQLWPLPNSVLVMDNASIHKVPGIRELVEARYHWLRANRDYVIGELEGALIDPCLLLRNAVYEVVTPWKIYGWYRHSEYIA</sequence>
<reference evidence="1 2" key="1">
    <citation type="journal article" date="2019" name="Nat. Ecol. Evol.">
        <title>Megaphylogeny resolves global patterns of mushroom evolution.</title>
        <authorList>
            <person name="Varga T."/>
            <person name="Krizsan K."/>
            <person name="Foldi C."/>
            <person name="Dima B."/>
            <person name="Sanchez-Garcia M."/>
            <person name="Sanchez-Ramirez S."/>
            <person name="Szollosi G.J."/>
            <person name="Szarkandi J.G."/>
            <person name="Papp V."/>
            <person name="Albert L."/>
            <person name="Andreopoulos W."/>
            <person name="Angelini C."/>
            <person name="Antonin V."/>
            <person name="Barry K.W."/>
            <person name="Bougher N.L."/>
            <person name="Buchanan P."/>
            <person name="Buyck B."/>
            <person name="Bense V."/>
            <person name="Catcheside P."/>
            <person name="Chovatia M."/>
            <person name="Cooper J."/>
            <person name="Damon W."/>
            <person name="Desjardin D."/>
            <person name="Finy P."/>
            <person name="Geml J."/>
            <person name="Haridas S."/>
            <person name="Hughes K."/>
            <person name="Justo A."/>
            <person name="Karasinski D."/>
            <person name="Kautmanova I."/>
            <person name="Kiss B."/>
            <person name="Kocsube S."/>
            <person name="Kotiranta H."/>
            <person name="LaButti K.M."/>
            <person name="Lechner B.E."/>
            <person name="Liimatainen K."/>
            <person name="Lipzen A."/>
            <person name="Lukacs Z."/>
            <person name="Mihaltcheva S."/>
            <person name="Morgado L.N."/>
            <person name="Niskanen T."/>
            <person name="Noordeloos M.E."/>
            <person name="Ohm R.A."/>
            <person name="Ortiz-Santana B."/>
            <person name="Ovrebo C."/>
            <person name="Racz N."/>
            <person name="Riley R."/>
            <person name="Savchenko A."/>
            <person name="Shiryaev A."/>
            <person name="Soop K."/>
            <person name="Spirin V."/>
            <person name="Szebenyi C."/>
            <person name="Tomsovsky M."/>
            <person name="Tulloss R.E."/>
            <person name="Uehling J."/>
            <person name="Grigoriev I.V."/>
            <person name="Vagvolgyi C."/>
            <person name="Papp T."/>
            <person name="Martin F.M."/>
            <person name="Miettinen O."/>
            <person name="Hibbett D.S."/>
            <person name="Nagy L.G."/>
        </authorList>
    </citation>
    <scope>NUCLEOTIDE SEQUENCE [LARGE SCALE GENOMIC DNA]</scope>
    <source>
        <strain evidence="1 2">NL-1719</strain>
    </source>
</reference>
<gene>
    <name evidence="1" type="ORF">BDN72DRAFT_765962</name>
</gene>
<dbReference type="EMBL" id="ML208308">
    <property type="protein sequence ID" value="TFK70776.1"/>
    <property type="molecule type" value="Genomic_DNA"/>
</dbReference>
<evidence type="ECO:0000313" key="1">
    <source>
        <dbReference type="EMBL" id="TFK70776.1"/>
    </source>
</evidence>
<feature type="non-terminal residue" evidence="1">
    <location>
        <position position="1"/>
    </location>
</feature>
<organism evidence="1 2">
    <name type="scientific">Pluteus cervinus</name>
    <dbReference type="NCBI Taxonomy" id="181527"/>
    <lineage>
        <taxon>Eukaryota</taxon>
        <taxon>Fungi</taxon>
        <taxon>Dikarya</taxon>
        <taxon>Basidiomycota</taxon>
        <taxon>Agaricomycotina</taxon>
        <taxon>Agaricomycetes</taxon>
        <taxon>Agaricomycetidae</taxon>
        <taxon>Agaricales</taxon>
        <taxon>Pluteineae</taxon>
        <taxon>Pluteaceae</taxon>
        <taxon>Pluteus</taxon>
    </lineage>
</organism>